<reference evidence="2" key="2">
    <citation type="journal article" date="2021" name="Microbiome">
        <title>Successional dynamics and alternative stable states in a saline activated sludge microbial community over 9 years.</title>
        <authorList>
            <person name="Wang Y."/>
            <person name="Ye J."/>
            <person name="Ju F."/>
            <person name="Liu L."/>
            <person name="Boyd J.A."/>
            <person name="Deng Y."/>
            <person name="Parks D.H."/>
            <person name="Jiang X."/>
            <person name="Yin X."/>
            <person name="Woodcroft B.J."/>
            <person name="Tyson G.W."/>
            <person name="Hugenholtz P."/>
            <person name="Polz M.F."/>
            <person name="Zhang T."/>
        </authorList>
    </citation>
    <scope>NUCLEOTIDE SEQUENCE</scope>
    <source>
        <strain evidence="2">HKST-UBA02</strain>
    </source>
</reference>
<dbReference type="SUPFAM" id="SSF48452">
    <property type="entry name" value="TPR-like"/>
    <property type="match status" value="1"/>
</dbReference>
<dbReference type="InterPro" id="IPR019734">
    <property type="entry name" value="TPR_rpt"/>
</dbReference>
<comment type="caution">
    <text evidence="2">The sequence shown here is derived from an EMBL/GenBank/DDBJ whole genome shotgun (WGS) entry which is preliminary data.</text>
</comment>
<dbReference type="Pfam" id="PF13414">
    <property type="entry name" value="TPR_11"/>
    <property type="match status" value="1"/>
</dbReference>
<organism evidence="2 3">
    <name type="scientific">Eiseniibacteriota bacterium</name>
    <dbReference type="NCBI Taxonomy" id="2212470"/>
    <lineage>
        <taxon>Bacteria</taxon>
        <taxon>Candidatus Eiseniibacteriota</taxon>
    </lineage>
</organism>
<feature type="repeat" description="TPR" evidence="1">
    <location>
        <begin position="82"/>
        <end position="115"/>
    </location>
</feature>
<dbReference type="PROSITE" id="PS50005">
    <property type="entry name" value="TPR"/>
    <property type="match status" value="2"/>
</dbReference>
<dbReference type="Proteomes" id="UP000739538">
    <property type="component" value="Unassembled WGS sequence"/>
</dbReference>
<sequence>MNAALPIQVTLEEKRFLLETGFVLRDGERFAPALVVFEALLEIAEEKHVPLVGIGSVRFAQGDFDGAIEAYEEAITCAPDNALAHAHLGEALAFGRHFEEAGLALDKAIQLDPAGRDGGNMAKTVRRLLESGLLA</sequence>
<feature type="repeat" description="TPR" evidence="1">
    <location>
        <begin position="48"/>
        <end position="81"/>
    </location>
</feature>
<dbReference type="EMBL" id="JAGQHS010000040">
    <property type="protein sequence ID" value="MCA9756042.1"/>
    <property type="molecule type" value="Genomic_DNA"/>
</dbReference>
<protein>
    <submittedName>
        <fullName evidence="2">Tetratricopeptide repeat protein</fullName>
    </submittedName>
</protein>
<keyword evidence="1" id="KW-0802">TPR repeat</keyword>
<evidence type="ECO:0000256" key="1">
    <source>
        <dbReference type="PROSITE-ProRule" id="PRU00339"/>
    </source>
</evidence>
<gene>
    <name evidence="2" type="ORF">KDA27_09590</name>
</gene>
<evidence type="ECO:0000313" key="3">
    <source>
        <dbReference type="Proteomes" id="UP000739538"/>
    </source>
</evidence>
<accession>A0A956NC14</accession>
<reference evidence="2" key="1">
    <citation type="submission" date="2020-04" db="EMBL/GenBank/DDBJ databases">
        <authorList>
            <person name="Zhang T."/>
        </authorList>
    </citation>
    <scope>NUCLEOTIDE SEQUENCE</scope>
    <source>
        <strain evidence="2">HKST-UBA02</strain>
    </source>
</reference>
<dbReference type="AlphaFoldDB" id="A0A956NC14"/>
<proteinExistence type="predicted"/>
<evidence type="ECO:0000313" key="2">
    <source>
        <dbReference type="EMBL" id="MCA9756042.1"/>
    </source>
</evidence>
<name>A0A956NC14_UNCEI</name>
<dbReference type="Gene3D" id="1.25.40.10">
    <property type="entry name" value="Tetratricopeptide repeat domain"/>
    <property type="match status" value="1"/>
</dbReference>
<dbReference type="InterPro" id="IPR011990">
    <property type="entry name" value="TPR-like_helical_dom_sf"/>
</dbReference>
<dbReference type="SMART" id="SM00028">
    <property type="entry name" value="TPR"/>
    <property type="match status" value="2"/>
</dbReference>